<sequence>MNSTHYMSESFAGLLLEASIALDNVQKYQKSLDFTKNTLERFSNSVHEDKCEKLHSKLTTDSLQMEKYREKFNDFLKIPYSSDDLYAIIAQVQSSIQELDVNIIPTFRSFLNDSEPESKLDDIRAELDRVGQELGLDIERLKDEALVTALDNFMDWDGGSSPSPTSEIEPDMLGVEEEVSHRREVDADQPASSISPPVTAIGTDFVGMPSRLSQHLQHLKDKQQKIQTLWQENETSRDAISDLTIRIAALETSAASRRKALKHAKHCIGRLGVFCSSLRMKDARDAVSRITTDVIKDNVAPILNRLEDEVGNEVRSRMEEREAAQTLLPFNSLSPVVSDLVLDEKYV</sequence>
<proteinExistence type="predicted"/>
<evidence type="ECO:0000313" key="2">
    <source>
        <dbReference type="Proteomes" id="UP000799118"/>
    </source>
</evidence>
<name>A0A6A4IND0_9AGAR</name>
<reference evidence="1" key="1">
    <citation type="journal article" date="2019" name="Environ. Microbiol.">
        <title>Fungal ecological strategies reflected in gene transcription - a case study of two litter decomposers.</title>
        <authorList>
            <person name="Barbi F."/>
            <person name="Kohler A."/>
            <person name="Barry K."/>
            <person name="Baskaran P."/>
            <person name="Daum C."/>
            <person name="Fauchery L."/>
            <person name="Ihrmark K."/>
            <person name="Kuo A."/>
            <person name="LaButti K."/>
            <person name="Lipzen A."/>
            <person name="Morin E."/>
            <person name="Grigoriev I.V."/>
            <person name="Henrissat B."/>
            <person name="Lindahl B."/>
            <person name="Martin F."/>
        </authorList>
    </citation>
    <scope>NUCLEOTIDE SEQUENCE</scope>
    <source>
        <strain evidence="1">JB14</strain>
    </source>
</reference>
<dbReference type="Proteomes" id="UP000799118">
    <property type="component" value="Unassembled WGS sequence"/>
</dbReference>
<accession>A0A6A4IND0</accession>
<keyword evidence="2" id="KW-1185">Reference proteome</keyword>
<evidence type="ECO:0000313" key="1">
    <source>
        <dbReference type="EMBL" id="KAE9410468.1"/>
    </source>
</evidence>
<gene>
    <name evidence="1" type="ORF">BT96DRAFT_1012004</name>
</gene>
<protein>
    <submittedName>
        <fullName evidence="1">Uncharacterized protein</fullName>
    </submittedName>
</protein>
<organism evidence="1 2">
    <name type="scientific">Gymnopus androsaceus JB14</name>
    <dbReference type="NCBI Taxonomy" id="1447944"/>
    <lineage>
        <taxon>Eukaryota</taxon>
        <taxon>Fungi</taxon>
        <taxon>Dikarya</taxon>
        <taxon>Basidiomycota</taxon>
        <taxon>Agaricomycotina</taxon>
        <taxon>Agaricomycetes</taxon>
        <taxon>Agaricomycetidae</taxon>
        <taxon>Agaricales</taxon>
        <taxon>Marasmiineae</taxon>
        <taxon>Omphalotaceae</taxon>
        <taxon>Gymnopus</taxon>
    </lineage>
</organism>
<dbReference type="EMBL" id="ML769385">
    <property type="protein sequence ID" value="KAE9410468.1"/>
    <property type="molecule type" value="Genomic_DNA"/>
</dbReference>
<dbReference type="AlphaFoldDB" id="A0A6A4IND0"/>